<dbReference type="InterPro" id="IPR008271">
    <property type="entry name" value="Ser/Thr_kinase_AS"/>
</dbReference>
<evidence type="ECO:0000256" key="1">
    <source>
        <dbReference type="ARBA" id="ARBA00006529"/>
    </source>
</evidence>
<evidence type="ECO:0000256" key="7">
    <source>
        <dbReference type="SAM" id="MobiDB-lite"/>
    </source>
</evidence>
<feature type="compositionally biased region" description="Acidic residues" evidence="7">
    <location>
        <begin position="882"/>
        <end position="912"/>
    </location>
</feature>
<evidence type="ECO:0000259" key="8">
    <source>
        <dbReference type="PROSITE" id="PS50011"/>
    </source>
</evidence>
<proteinExistence type="inferred from homology"/>
<feature type="compositionally biased region" description="Pro residues" evidence="7">
    <location>
        <begin position="256"/>
        <end position="277"/>
    </location>
</feature>
<feature type="compositionally biased region" description="Polar residues" evidence="7">
    <location>
        <begin position="335"/>
        <end position="349"/>
    </location>
</feature>
<accession>A0A9P6CAY2</accession>
<dbReference type="InterPro" id="IPR013761">
    <property type="entry name" value="SAM/pointed_sf"/>
</dbReference>
<dbReference type="PROSITE" id="PS50011">
    <property type="entry name" value="PROTEIN_KINASE_DOM"/>
    <property type="match status" value="1"/>
</dbReference>
<dbReference type="SUPFAM" id="SSF47769">
    <property type="entry name" value="SAM/Pointed domain"/>
    <property type="match status" value="1"/>
</dbReference>
<dbReference type="InterPro" id="IPR017441">
    <property type="entry name" value="Protein_kinase_ATP_BS"/>
</dbReference>
<comment type="similarity">
    <text evidence="1">Belongs to the protein kinase superfamily. STE Ser/Thr protein kinase family. MAP kinase kinase kinase subfamily.</text>
</comment>
<feature type="compositionally biased region" description="Low complexity" evidence="7">
    <location>
        <begin position="368"/>
        <end position="381"/>
    </location>
</feature>
<dbReference type="PANTHER" id="PTHR48016:SF56">
    <property type="entry name" value="MAPKK KINASE"/>
    <property type="match status" value="1"/>
</dbReference>
<dbReference type="SMART" id="SM01304">
    <property type="entry name" value="Ras_bdg_2"/>
    <property type="match status" value="1"/>
</dbReference>
<dbReference type="Proteomes" id="UP000807342">
    <property type="component" value="Unassembled WGS sequence"/>
</dbReference>
<dbReference type="FunFam" id="1.10.510.10:FF:000334">
    <property type="entry name" value="Serine/threonine-protein kinase STE11"/>
    <property type="match status" value="1"/>
</dbReference>
<feature type="compositionally biased region" description="Polar residues" evidence="7">
    <location>
        <begin position="280"/>
        <end position="304"/>
    </location>
</feature>
<keyword evidence="4" id="KW-0418">Kinase</keyword>
<feature type="compositionally biased region" description="Polar residues" evidence="7">
    <location>
        <begin position="439"/>
        <end position="458"/>
    </location>
</feature>
<feature type="compositionally biased region" description="Low complexity" evidence="7">
    <location>
        <begin position="594"/>
        <end position="612"/>
    </location>
</feature>
<feature type="region of interest" description="Disordered" evidence="7">
    <location>
        <begin position="1176"/>
        <end position="1199"/>
    </location>
</feature>
<keyword evidence="11" id="KW-1185">Reference proteome</keyword>
<feature type="region of interest" description="Disordered" evidence="7">
    <location>
        <begin position="580"/>
        <end position="660"/>
    </location>
</feature>
<sequence length="1199" mass="129857">MSTLTASNAFYSLDSSSQSPPKPASPVTPTAQYASSQQAISTRSFINLNPEIRGQHAPFPITPTAASSGSSLEAPLGISFADYLKSWTDNQTTRWLAECKCAHHAETFKANDIRGDILLELDQVILKEMGITSIGDRLRMLNAVKILRQRAANRVPAPSSTPARHADVAAGNQPKNAPPASRPHTKRPAPLRLNGTHAQNDLPGVVREQPPDSAKSSVIGGLRPLPQPGQQQQSANQPPFNGPVTPGYVNARSQLPPLPPPRGQPPPPPPSGRPPARPGLSNNQHSNWVTTPTQEAPPSYTATSLLPAPQQNQLLTPVTNNWSNTYHSPADSRPGNASSKIPPRSTSPLSGRGVRPNPTNPAHGRNGSGSLTSPSTSSPLNKLPPRPSTTGTTIHPHPYANPQAASLQPPANHPAHSLSPIDEHFNSPQPSSNTPSPPLQYTTGRGPFHNNNGSGSGQLTLDEIRRKLVKFVLPDEGLTYTIDVATCSDGTEVLEKVLKKFGKGGSKTVDGDAPLEHAVTAQGGLTVNGWGVYLDIGQPDITVQPPTGEPLPVTEAELMSICHAPPDHPSREHGLVLRKTKVPRRTPSPSCLNTPSTSSTSKTTKRASSISILSSLGVRDPERALDPPPSPTSASGRLSPAALSATAKRPSKLRNFFGQRPPSELITNHLLEYFPNTEKKILERTARHSMMLKAKRESFASVSNQPLPSRFSVSTRGSISPSRTSLSSNLPPPVPDKYDVEEDLPRMSLSTEDGRSIDLHPDDSTTVASTSSLITSSSSKPLLPPIPFPTESLAESIEGVTRRRMSRTTSTSSRRMSYMTELRSKRDRSDTASLMTVDEITAEVESRRVSSTIDRGDEMDEWTKVDVQETPDAPVDEKDVVAEQEEEEDSEGSEDEDEDDDVGVTLDGEDDDIPKGIETKFKSNKWIKGALIGAGSFGKVYLGMDASNGLLMAVKQVELPTGSLPNQERKKSMLSALEREIELLKNLQHENIVQYLYSSVDDEFLNIFLEYVPGGSVATLLRNYGAFEETLVKNFVRQILSGLSYLHERDIIHRDIKGANILVDNKGGVKISDFGISKKVNDNLLASKVHRFSLQGSVFWMAPEVVKQSGHTLKADIWGVGCLVVEMLTGEHPWAQLTQMQAIFKIGSSAKPTMPSDISSEAVDFLEKTFEVDQKARPSAPELSEHPFVKRNNLPMPSF</sequence>
<feature type="compositionally biased region" description="Low complexity" evidence="7">
    <location>
        <begin position="764"/>
        <end position="781"/>
    </location>
</feature>
<feature type="domain" description="Protein kinase" evidence="8">
    <location>
        <begin position="926"/>
        <end position="1189"/>
    </location>
</feature>
<dbReference type="Pfam" id="PF14847">
    <property type="entry name" value="Ras_bdg_2"/>
    <property type="match status" value="1"/>
</dbReference>
<dbReference type="EMBL" id="MU151053">
    <property type="protein sequence ID" value="KAF9454523.1"/>
    <property type="molecule type" value="Genomic_DNA"/>
</dbReference>
<dbReference type="Gene3D" id="1.10.510.10">
    <property type="entry name" value="Transferase(Phosphotransferase) domain 1"/>
    <property type="match status" value="1"/>
</dbReference>
<dbReference type="FunFam" id="3.30.200.20:FF:000387">
    <property type="entry name" value="Serine/threonine-protein kinase STE11"/>
    <property type="match status" value="1"/>
</dbReference>
<feature type="region of interest" description="Disordered" evidence="7">
    <location>
        <begin position="152"/>
        <end position="304"/>
    </location>
</feature>
<dbReference type="GO" id="GO:0005524">
    <property type="term" value="F:ATP binding"/>
    <property type="evidence" value="ECO:0007669"/>
    <property type="project" value="UniProtKB-UniRule"/>
</dbReference>
<evidence type="ECO:0000259" key="9">
    <source>
        <dbReference type="PROSITE" id="PS50105"/>
    </source>
</evidence>
<evidence type="ECO:0000313" key="10">
    <source>
        <dbReference type="EMBL" id="KAF9454523.1"/>
    </source>
</evidence>
<keyword evidence="3 6" id="KW-0547">Nucleotide-binding</keyword>
<dbReference type="PANTHER" id="PTHR48016">
    <property type="entry name" value="MAP KINASE KINASE KINASE SSK2-RELATED-RELATED"/>
    <property type="match status" value="1"/>
</dbReference>
<reference evidence="10" key="1">
    <citation type="submission" date="2020-11" db="EMBL/GenBank/DDBJ databases">
        <authorList>
            <consortium name="DOE Joint Genome Institute"/>
            <person name="Ahrendt S."/>
            <person name="Riley R."/>
            <person name="Andreopoulos W."/>
            <person name="Labutti K."/>
            <person name="Pangilinan J."/>
            <person name="Ruiz-Duenas F.J."/>
            <person name="Barrasa J.M."/>
            <person name="Sanchez-Garcia M."/>
            <person name="Camarero S."/>
            <person name="Miyauchi S."/>
            <person name="Serrano A."/>
            <person name="Linde D."/>
            <person name="Babiker R."/>
            <person name="Drula E."/>
            <person name="Ayuso-Fernandez I."/>
            <person name="Pacheco R."/>
            <person name="Padilla G."/>
            <person name="Ferreira P."/>
            <person name="Barriuso J."/>
            <person name="Kellner H."/>
            <person name="Castanera R."/>
            <person name="Alfaro M."/>
            <person name="Ramirez L."/>
            <person name="Pisabarro A.G."/>
            <person name="Kuo A."/>
            <person name="Tritt A."/>
            <person name="Lipzen A."/>
            <person name="He G."/>
            <person name="Yan M."/>
            <person name="Ng V."/>
            <person name="Cullen D."/>
            <person name="Martin F."/>
            <person name="Rosso M.-N."/>
            <person name="Henrissat B."/>
            <person name="Hibbett D."/>
            <person name="Martinez A.T."/>
            <person name="Grigoriev I.V."/>
        </authorList>
    </citation>
    <scope>NUCLEOTIDE SEQUENCE</scope>
    <source>
        <strain evidence="10">MF-IS2</strain>
    </source>
</reference>
<evidence type="ECO:0000256" key="3">
    <source>
        <dbReference type="ARBA" id="ARBA00022741"/>
    </source>
</evidence>
<keyword evidence="2" id="KW-0808">Transferase</keyword>
<feature type="compositionally biased region" description="Low complexity" evidence="7">
    <location>
        <begin position="228"/>
        <end position="239"/>
    </location>
</feature>
<dbReference type="InterPro" id="IPR029458">
    <property type="entry name" value="Ras-bd_By2"/>
</dbReference>
<evidence type="ECO:0000256" key="5">
    <source>
        <dbReference type="ARBA" id="ARBA00022840"/>
    </source>
</evidence>
<dbReference type="InterPro" id="IPR011009">
    <property type="entry name" value="Kinase-like_dom_sf"/>
</dbReference>
<dbReference type="PROSITE" id="PS00108">
    <property type="entry name" value="PROTEIN_KINASE_ST"/>
    <property type="match status" value="1"/>
</dbReference>
<dbReference type="PRINTS" id="PR01217">
    <property type="entry name" value="PRICHEXTENSN"/>
</dbReference>
<dbReference type="AlphaFoldDB" id="A0A9P6CAY2"/>
<dbReference type="Pfam" id="PF07647">
    <property type="entry name" value="SAM_2"/>
    <property type="match status" value="1"/>
</dbReference>
<feature type="region of interest" description="Disordered" evidence="7">
    <location>
        <begin position="319"/>
        <end position="458"/>
    </location>
</feature>
<dbReference type="SMART" id="SM00454">
    <property type="entry name" value="SAM"/>
    <property type="match status" value="1"/>
</dbReference>
<evidence type="ECO:0000313" key="11">
    <source>
        <dbReference type="Proteomes" id="UP000807342"/>
    </source>
</evidence>
<dbReference type="InterPro" id="IPR001660">
    <property type="entry name" value="SAM"/>
</dbReference>
<dbReference type="InterPro" id="IPR000719">
    <property type="entry name" value="Prot_kinase_dom"/>
</dbReference>
<dbReference type="SUPFAM" id="SSF56112">
    <property type="entry name" value="Protein kinase-like (PK-like)"/>
    <property type="match status" value="1"/>
</dbReference>
<feature type="compositionally biased region" description="Low complexity" evidence="7">
    <location>
        <begin position="807"/>
        <end position="820"/>
    </location>
</feature>
<dbReference type="OrthoDB" id="266718at2759"/>
<evidence type="ECO:0000256" key="2">
    <source>
        <dbReference type="ARBA" id="ARBA00022679"/>
    </source>
</evidence>
<feature type="compositionally biased region" description="Polar residues" evidence="7">
    <location>
        <begin position="700"/>
        <end position="729"/>
    </location>
</feature>
<organism evidence="10 11">
    <name type="scientific">Macrolepiota fuliginosa MF-IS2</name>
    <dbReference type="NCBI Taxonomy" id="1400762"/>
    <lineage>
        <taxon>Eukaryota</taxon>
        <taxon>Fungi</taxon>
        <taxon>Dikarya</taxon>
        <taxon>Basidiomycota</taxon>
        <taxon>Agaricomycotina</taxon>
        <taxon>Agaricomycetes</taxon>
        <taxon>Agaricomycetidae</taxon>
        <taxon>Agaricales</taxon>
        <taxon>Agaricineae</taxon>
        <taxon>Agaricaceae</taxon>
        <taxon>Macrolepiota</taxon>
    </lineage>
</organism>
<dbReference type="CDD" id="cd09534">
    <property type="entry name" value="SAM_Ste11_fungal"/>
    <property type="match status" value="1"/>
</dbReference>
<feature type="binding site" evidence="6">
    <location>
        <position position="955"/>
    </location>
    <ligand>
        <name>ATP</name>
        <dbReference type="ChEBI" id="CHEBI:30616"/>
    </ligand>
</feature>
<name>A0A9P6CAY2_9AGAR</name>
<dbReference type="PROSITE" id="PS50105">
    <property type="entry name" value="SAM_DOMAIN"/>
    <property type="match status" value="1"/>
</dbReference>
<dbReference type="InterPro" id="IPR050538">
    <property type="entry name" value="MAP_kinase_kinase_kinase"/>
</dbReference>
<dbReference type="Gene3D" id="3.30.200.20">
    <property type="entry name" value="Phosphorylase Kinase, domain 1"/>
    <property type="match status" value="1"/>
</dbReference>
<protein>
    <submittedName>
        <fullName evidence="10">Pkinase-domain-containing protein</fullName>
    </submittedName>
</protein>
<gene>
    <name evidence="10" type="ORF">P691DRAFT_806702</name>
</gene>
<keyword evidence="5 6" id="KW-0067">ATP-binding</keyword>
<dbReference type="Gene3D" id="3.10.20.90">
    <property type="entry name" value="Phosphatidylinositol 3-kinase Catalytic Subunit, Chain A, domain 1"/>
    <property type="match status" value="1"/>
</dbReference>
<evidence type="ECO:0000256" key="6">
    <source>
        <dbReference type="PROSITE-ProRule" id="PRU10141"/>
    </source>
</evidence>
<dbReference type="Gene3D" id="1.10.150.50">
    <property type="entry name" value="Transcription Factor, Ets-1"/>
    <property type="match status" value="1"/>
</dbReference>
<dbReference type="GO" id="GO:0004709">
    <property type="term" value="F:MAP kinase kinase kinase activity"/>
    <property type="evidence" value="ECO:0007669"/>
    <property type="project" value="UniProtKB-ARBA"/>
</dbReference>
<dbReference type="PROSITE" id="PS00107">
    <property type="entry name" value="PROTEIN_KINASE_ATP"/>
    <property type="match status" value="1"/>
</dbReference>
<feature type="domain" description="SAM" evidence="9">
    <location>
        <begin position="87"/>
        <end position="150"/>
    </location>
</feature>
<dbReference type="SMART" id="SM00220">
    <property type="entry name" value="S_TKc"/>
    <property type="match status" value="1"/>
</dbReference>
<comment type="caution">
    <text evidence="10">The sequence shown here is derived from an EMBL/GenBank/DDBJ whole genome shotgun (WGS) entry which is preliminary data.</text>
</comment>
<feature type="region of interest" description="Disordered" evidence="7">
    <location>
        <begin position="698"/>
        <end position="915"/>
    </location>
</feature>
<dbReference type="Pfam" id="PF00069">
    <property type="entry name" value="Pkinase"/>
    <property type="match status" value="1"/>
</dbReference>
<feature type="compositionally biased region" description="Basic and acidic residues" evidence="7">
    <location>
        <begin position="752"/>
        <end position="763"/>
    </location>
</feature>
<evidence type="ECO:0000256" key="4">
    <source>
        <dbReference type="ARBA" id="ARBA00022777"/>
    </source>
</evidence>